<sequence length="929" mass="93513">MPDGAQLLDRSSHVDLASFSTPSTALRMDYRHDSRPPPPGIVAPASSSSRTAAIGGSSGLAHDHNAPPSSLNFPSSLPLPHANHTAFAAPRPMQPYPRLMSPQPVGESAAPPASSSEARPPSPTKRSFNFAIGDPGERWNSISQVSSNTIRGSAITSQRKPSLHSGLSASSTAAEPFLGYNELCSPNGTSSLTASEASKGANAAALSTSDPMNVAFRSGSSTDSRTGFTLSTSHEQDLISHRFGLSPGHYAAAARDDFPSQMGGGNPRSGTIGNAAGIATQGGPPEEITTVFIVGFPDDMTEREFANMFLFAKGFEASTLKIPAGLGAIGPNGRLSDGSGPLSAGPGGPYQAVNMPGFDLGGNAGPGWDEQSLPLGLGRAGASDPFSSLASMPGMPNSLGAPGLGSAGGVNSASAAAAAGKIKQIIGFAKFRTRAEALEARDALNGRKVDVEKGCVLKTEMAKKNLHTKQRPVLSAPGFAEGGSAPIPPPPGIGAIGSATGTSGAAASQPAPPPFALGGPFDPRAGPQIHGPGGQAAPFAPFGKGPGSFEPFNGPTSTPGDLLSPHEMFGGPDFFSQAGPAALRSSLGTSGGVDQSTRLAAPSQQASTQQQQQQQSSAGAEKWGGSIGPIDYYGPESGAAPVPASSRGLQGGDVAQGFNAQSGPRPDWPAVGSPPPGLYSAVETAGAAGGGPQRPGFQRQGSRGTEQAATGPGFATAPGSVSKLEEGAKADNSRSSSMPSSAGPEAVAAAAATTDAQQSSVTTRFGSLKLGPPPADDDGVKPPQRASSPDLASPTVGRNVVGDNHPPVNTLFVGNLPSNASSVVIAQIEDQLRAVFGSCRGFRQISFRLKSNGPMCFVEFEDVYSASKAMSELNGHSLGGAIKNGGIRLSFSKNPLFRMNSNSAMNAAMNGAGTSGGSSGSNPSSGSVA</sequence>
<feature type="region of interest" description="Disordered" evidence="3">
    <location>
        <begin position="467"/>
        <end position="803"/>
    </location>
</feature>
<dbReference type="SUPFAM" id="SSF54928">
    <property type="entry name" value="RNA-binding domain, RBD"/>
    <property type="match status" value="1"/>
</dbReference>
<dbReference type="InterPro" id="IPR035979">
    <property type="entry name" value="RBD_domain_sf"/>
</dbReference>
<dbReference type="Pfam" id="PF00076">
    <property type="entry name" value="RRM_1"/>
    <property type="match status" value="1"/>
</dbReference>
<dbReference type="Proteomes" id="UP000242770">
    <property type="component" value="Unassembled WGS sequence"/>
</dbReference>
<name>A0A0F7RSH1_9BASI</name>
<dbReference type="PANTHER" id="PTHR10501">
    <property type="entry name" value="U1 SMALL NUCLEAR RIBONUCLEOPROTEIN A/U2 SMALL NUCLEAR RIBONUCLEOPROTEIN B"/>
    <property type="match status" value="1"/>
</dbReference>
<feature type="compositionally biased region" description="Basic and acidic residues" evidence="3">
    <location>
        <begin position="723"/>
        <end position="732"/>
    </location>
</feature>
<evidence type="ECO:0000313" key="5">
    <source>
        <dbReference type="EMBL" id="CDR98995.1"/>
    </source>
</evidence>
<feature type="compositionally biased region" description="Polar residues" evidence="3">
    <location>
        <begin position="586"/>
        <end position="598"/>
    </location>
</feature>
<proteinExistence type="predicted"/>
<dbReference type="Gene3D" id="3.30.70.330">
    <property type="match status" value="2"/>
</dbReference>
<evidence type="ECO:0000256" key="3">
    <source>
        <dbReference type="SAM" id="MobiDB-lite"/>
    </source>
</evidence>
<keyword evidence="1 2" id="KW-0694">RNA-binding</keyword>
<dbReference type="GO" id="GO:0003723">
    <property type="term" value="F:RNA binding"/>
    <property type="evidence" value="ECO:0007669"/>
    <property type="project" value="UniProtKB-UniRule"/>
</dbReference>
<dbReference type="AlphaFoldDB" id="A0A0F7RSH1"/>
<feature type="compositionally biased region" description="Low complexity" evidence="3">
    <location>
        <begin position="600"/>
        <end position="618"/>
    </location>
</feature>
<dbReference type="EMBL" id="CCFA01000595">
    <property type="protein sequence ID" value="CDR98995.1"/>
    <property type="molecule type" value="Genomic_DNA"/>
</dbReference>
<dbReference type="InterPro" id="IPR012677">
    <property type="entry name" value="Nucleotide-bd_a/b_plait_sf"/>
</dbReference>
<feature type="compositionally biased region" description="Low complexity" evidence="3">
    <location>
        <begin position="920"/>
        <end position="929"/>
    </location>
</feature>
<feature type="compositionally biased region" description="Low complexity" evidence="3">
    <location>
        <begin position="694"/>
        <end position="719"/>
    </location>
</feature>
<dbReference type="InterPro" id="IPR000504">
    <property type="entry name" value="RRM_dom"/>
</dbReference>
<dbReference type="STRING" id="49012.A0A0F7RSH1"/>
<dbReference type="PROSITE" id="PS50102">
    <property type="entry name" value="RRM"/>
    <property type="match status" value="1"/>
</dbReference>
<evidence type="ECO:0000313" key="6">
    <source>
        <dbReference type="Proteomes" id="UP000242770"/>
    </source>
</evidence>
<protein>
    <recommendedName>
        <fullName evidence="4">RRM domain-containing protein</fullName>
    </recommendedName>
</protein>
<feature type="region of interest" description="Disordered" evidence="3">
    <location>
        <begin position="908"/>
        <end position="929"/>
    </location>
</feature>
<organism evidence="5 6">
    <name type="scientific">Sporisorium scitamineum</name>
    <dbReference type="NCBI Taxonomy" id="49012"/>
    <lineage>
        <taxon>Eukaryota</taxon>
        <taxon>Fungi</taxon>
        <taxon>Dikarya</taxon>
        <taxon>Basidiomycota</taxon>
        <taxon>Ustilaginomycotina</taxon>
        <taxon>Ustilaginomycetes</taxon>
        <taxon>Ustilaginales</taxon>
        <taxon>Ustilaginaceae</taxon>
        <taxon>Sporisorium</taxon>
    </lineage>
</organism>
<feature type="compositionally biased region" description="Low complexity" evidence="3">
    <location>
        <begin position="67"/>
        <end position="80"/>
    </location>
</feature>
<dbReference type="SMART" id="SM00360">
    <property type="entry name" value="RRM"/>
    <property type="match status" value="2"/>
</dbReference>
<gene>
    <name evidence="5" type="primary">SSCI11550.1</name>
</gene>
<evidence type="ECO:0000256" key="2">
    <source>
        <dbReference type="PROSITE-ProRule" id="PRU00176"/>
    </source>
</evidence>
<dbReference type="FunFam" id="3.30.70.330:FF:000428">
    <property type="entry name" value="Related to WHI3-involved in regulation of cell size"/>
    <property type="match status" value="1"/>
</dbReference>
<evidence type="ECO:0000256" key="1">
    <source>
        <dbReference type="ARBA" id="ARBA00022884"/>
    </source>
</evidence>
<feature type="domain" description="RRM" evidence="4">
    <location>
        <begin position="809"/>
        <end position="894"/>
    </location>
</feature>
<feature type="compositionally biased region" description="Low complexity" evidence="3">
    <location>
        <begin position="107"/>
        <end position="119"/>
    </location>
</feature>
<accession>A0A0F7RSH1</accession>
<feature type="compositionally biased region" description="Low complexity" evidence="3">
    <location>
        <begin position="496"/>
        <end position="509"/>
    </location>
</feature>
<feature type="region of interest" description="Disordered" evidence="3">
    <location>
        <begin position="1"/>
        <end position="139"/>
    </location>
</feature>
<feature type="compositionally biased region" description="Low complexity" evidence="3">
    <location>
        <begin position="733"/>
        <end position="763"/>
    </location>
</feature>
<reference evidence="6" key="1">
    <citation type="submission" date="2014-06" db="EMBL/GenBank/DDBJ databases">
        <authorList>
            <person name="Berkman P.J."/>
        </authorList>
    </citation>
    <scope>NUCLEOTIDE SEQUENCE [LARGE SCALE GENOMIC DNA]</scope>
</reference>
<keyword evidence="6" id="KW-1185">Reference proteome</keyword>
<evidence type="ECO:0000259" key="4">
    <source>
        <dbReference type="PROSITE" id="PS50102"/>
    </source>
</evidence>